<evidence type="ECO:0000313" key="4">
    <source>
        <dbReference type="EMBL" id="BBT17351.1"/>
    </source>
</evidence>
<accession>A0A6S5RMK1</accession>
<keyword evidence="2" id="KW-0175">Coiled coil</keyword>
<name>A0A6S5RMK1_9GAMM</name>
<evidence type="ECO:0000259" key="3">
    <source>
        <dbReference type="Pfam" id="PF10145"/>
    </source>
</evidence>
<reference evidence="4 5" key="1">
    <citation type="submission" date="2019-12" db="EMBL/GenBank/DDBJ databases">
        <title>complete genome sequences of Pseudomonas otitidis str. WP8-S17-CRE-03 isolated from wastewater treatment plant effluent.</title>
        <authorList>
            <person name="Sekizuka T."/>
            <person name="Itokawa K."/>
            <person name="Yatsu K."/>
            <person name="Inamine Y."/>
            <person name="Kuroda M."/>
        </authorList>
    </citation>
    <scope>NUCLEOTIDE SEQUENCE [LARGE SCALE GENOMIC DNA]</scope>
    <source>
        <strain evidence="4 5">WP8-S17-CRE-03</strain>
    </source>
</reference>
<dbReference type="Pfam" id="PF10145">
    <property type="entry name" value="PhageMin_Tail"/>
    <property type="match status" value="1"/>
</dbReference>
<evidence type="ECO:0000313" key="5">
    <source>
        <dbReference type="Proteomes" id="UP000515591"/>
    </source>
</evidence>
<dbReference type="NCBIfam" id="TIGR01760">
    <property type="entry name" value="tape_meas_TP901"/>
    <property type="match status" value="1"/>
</dbReference>
<dbReference type="RefSeq" id="WP_182850361.1">
    <property type="nucleotide sequence ID" value="NZ_AP022213.1"/>
</dbReference>
<dbReference type="Proteomes" id="UP000515591">
    <property type="component" value="Chromosome"/>
</dbReference>
<feature type="coiled-coil region" evidence="2">
    <location>
        <begin position="974"/>
        <end position="1017"/>
    </location>
</feature>
<gene>
    <name evidence="4" type="ORF">WP8S17C03_34000</name>
</gene>
<proteinExistence type="predicted"/>
<feature type="coiled-coil region" evidence="2">
    <location>
        <begin position="873"/>
        <end position="907"/>
    </location>
</feature>
<dbReference type="PANTHER" id="PTHR37813:SF1">
    <property type="entry name" value="FELS-2 PROPHAGE PROTEIN"/>
    <property type="match status" value="1"/>
</dbReference>
<feature type="domain" description="Phage tail tape measure protein" evidence="3">
    <location>
        <begin position="380"/>
        <end position="547"/>
    </location>
</feature>
<keyword evidence="1" id="KW-1188">Viral release from host cell</keyword>
<dbReference type="InterPro" id="IPR010090">
    <property type="entry name" value="Phage_tape_meas"/>
</dbReference>
<organism evidence="4 5">
    <name type="scientific">Metapseudomonas otitidis</name>
    <dbReference type="NCBI Taxonomy" id="319939"/>
    <lineage>
        <taxon>Bacteria</taxon>
        <taxon>Pseudomonadati</taxon>
        <taxon>Pseudomonadota</taxon>
        <taxon>Gammaproteobacteria</taxon>
        <taxon>Pseudomonadales</taxon>
        <taxon>Pseudomonadaceae</taxon>
        <taxon>Metapseudomonas</taxon>
    </lineage>
</organism>
<dbReference type="EMBL" id="AP022213">
    <property type="protein sequence ID" value="BBT17351.1"/>
    <property type="molecule type" value="Genomic_DNA"/>
</dbReference>
<feature type="coiled-coil region" evidence="2">
    <location>
        <begin position="171"/>
        <end position="212"/>
    </location>
</feature>
<evidence type="ECO:0000256" key="2">
    <source>
        <dbReference type="SAM" id="Coils"/>
    </source>
</evidence>
<dbReference type="PANTHER" id="PTHR37813">
    <property type="entry name" value="FELS-2 PROPHAGE PROTEIN"/>
    <property type="match status" value="1"/>
</dbReference>
<dbReference type="AlphaFoldDB" id="A0A6S5RMK1"/>
<protein>
    <recommendedName>
        <fullName evidence="3">Phage tail tape measure protein domain-containing protein</fullName>
    </recommendedName>
</protein>
<evidence type="ECO:0000256" key="1">
    <source>
        <dbReference type="ARBA" id="ARBA00022612"/>
    </source>
</evidence>
<sequence length="1196" mass="128451">MSDVQFTLGVDDAGGIRQLDQFRKAAQATFEALKKPGERITVFNELQQQVDATGKALAVAKTRVRDLAGELIRVDSANSRTAASLREVTAKLRTLESNAKALDRLQFGRASLVTARDRVRELGNELARAAEPSRDLQLQYQKAVDAYRTLQRSVQRDEVKLQGVQADPRALQAARAQMQQLTAEQQRSQVVLRQLQGDYRNATRELDTLTTRAKTQGGELGQLRTQLRAAGVDTTRLAAEQVRLRAEMAKAVPKVALQAAVAGARESLGVRPFAEINSEVTRLQRNFQLLKASGQLSAAELTQAHVRMLERTRELTEQTNGWRTSLAGVRNEVVAGAAAFGGIVLAGRKSFSEFADFTQQMAGVESITELTSSQIKTLSQEVRTLSTEMGKPAAQSAAALRDILGSGIATERGLEVLGKATKAAIAGMTDTKTAASVGVSVLNAYGESVDMLDERYDQLFLTVQDGVVEFDELAAGIGQVLPSAAAAKVGFDEIGAAIARMTVQGIKAPIAITGLRSAITQLSSPSPEAAKAMKELGIQWDGLAGTLRQIAAQKLGPEAMRSIVPDIEGRTAVLALVNQMEAFNEQLLRMEGAAGSTKRAYDIMKDTPQQQVEKFKTAVNELQIAFGQVLAAGLPLVNGLTDMLNAFNELDPEVKSTVISLVALGVTGKALSVVISSVKGPFSLFLGHLRDTPAAANAAGVSLDLSGGRIGRLGGRMKGFSKLTAARGGGWLTAAVLFAEWVRLKREIQKSVSDQAGVDADLSKKIAETTQYSEALVKSAEAVLGLSEVEKAEYGKQLLRAEEHWRIRTEYLSRKDVQKNGFNAPVSKEALDAAAQARRYREAYNAIDGVQQDRLAKDKAFQGRQDTLRKQELEKVKTQLAQLTDEHTAANKRLEEARKARLEIQKRFAGLVTSFTTQPAKAPSFGSLNQAKISARDALRVGDTDKALAEAERAAKIMEDLRDAGTNTYGFAGIAKELQQIANAAAKMDENTAESSVKANEAVIEQLLQKAEALKRISVGFVSDTESEEATRQRMLALASEWQKYMAVKVVLIPPDTSGIKDAGKMIDASTTNPSPPKLATGGIVRGPGTATSDSIWARLSDGEGVLNAAAVRHYGPGLVHQLNRRALPRFADGGVVGRAAPPVVPAHGGLTAAAGGADQDWGTQVWDFGQGQTATIRMPRSTAEEIRRARLKLGS</sequence>